<evidence type="ECO:0000256" key="8">
    <source>
        <dbReference type="ARBA" id="ARBA00023136"/>
    </source>
</evidence>
<dbReference type="InterPro" id="IPR008979">
    <property type="entry name" value="Galactose-bd-like_sf"/>
</dbReference>
<keyword evidence="6" id="KW-0067">ATP-binding</keyword>
<accession>A0AAU9Y2V3</accession>
<evidence type="ECO:0000256" key="10">
    <source>
        <dbReference type="ARBA" id="ARBA00023180"/>
    </source>
</evidence>
<dbReference type="SUPFAM" id="SSF49785">
    <property type="entry name" value="Galactose-binding domain-like"/>
    <property type="match status" value="1"/>
</dbReference>
<keyword evidence="10" id="KW-0325">Glycoprotein</keyword>
<evidence type="ECO:0000256" key="2">
    <source>
        <dbReference type="ARBA" id="ARBA00022475"/>
    </source>
</evidence>
<keyword evidence="4" id="KW-0732">Signal</keyword>
<comment type="caution">
    <text evidence="12">The sequence shown here is derived from an EMBL/GenBank/DDBJ whole genome shotgun (WGS) entry which is preliminary data.</text>
</comment>
<name>A0AAU9Y2V3_9CNID</name>
<dbReference type="InterPro" id="IPR048525">
    <property type="entry name" value="DDR1-2_DS-like"/>
</dbReference>
<keyword evidence="2" id="KW-1003">Cell membrane</keyword>
<evidence type="ECO:0000256" key="7">
    <source>
        <dbReference type="ARBA" id="ARBA00022989"/>
    </source>
</evidence>
<dbReference type="PROSITE" id="PS50022">
    <property type="entry name" value="FA58C_3"/>
    <property type="match status" value="1"/>
</dbReference>
<organism evidence="12 13">
    <name type="scientific">Pocillopora meandrina</name>
    <dbReference type="NCBI Taxonomy" id="46732"/>
    <lineage>
        <taxon>Eukaryota</taxon>
        <taxon>Metazoa</taxon>
        <taxon>Cnidaria</taxon>
        <taxon>Anthozoa</taxon>
        <taxon>Hexacorallia</taxon>
        <taxon>Scleractinia</taxon>
        <taxon>Astrocoeniina</taxon>
        <taxon>Pocilloporidae</taxon>
        <taxon>Pocillopora</taxon>
    </lineage>
</organism>
<evidence type="ECO:0000256" key="6">
    <source>
        <dbReference type="ARBA" id="ARBA00022840"/>
    </source>
</evidence>
<dbReference type="AlphaFoldDB" id="A0AAU9Y2V3"/>
<keyword evidence="5" id="KW-0547">Nucleotide-binding</keyword>
<keyword evidence="8" id="KW-0472">Membrane</keyword>
<sequence length="386" mass="44287">AHDQRPYVEIDKERCLILRLLVGDHTNATLDCFSPLGMEDGGIRDIDIRATSSLNASASAIHGRLNHTGGYGGWCPDQQPYYNGTGPIHKEFIQVEFPRPFRIKGIITQPRARGVEGIRRFLVSYRQDQENNEKYAWLYDGRSHKPRFFQGNSLSELKPPLVTDGIRIIPEIFPRRQVCLRFELLGCHIEGDLMNVTEKLQFIDYTFRHSSIVTYKMLQGNSLDGRYNFTDSSYDGLTEGRFLFFGLGMLTDGRLANEDLTVNNGLGWIGWNMIETPKPYIIFDFLNKRIFISATFHCNVKDQTHIELFSRVEIRFDKTMSNGSPPDLMQEPKEISIPSSSPSINRNVTIDLCRRVGKSVRFNFTYRGQWILISEVIFNSGKLKEL</sequence>
<reference evidence="12 13" key="1">
    <citation type="submission" date="2022-05" db="EMBL/GenBank/DDBJ databases">
        <authorList>
            <consortium name="Genoscope - CEA"/>
            <person name="William W."/>
        </authorList>
    </citation>
    <scope>NUCLEOTIDE SEQUENCE [LARGE SCALE GENOMIC DNA]</scope>
</reference>
<dbReference type="EMBL" id="CALNXJ010000103">
    <property type="protein sequence ID" value="CAH3164322.1"/>
    <property type="molecule type" value="Genomic_DNA"/>
</dbReference>
<dbReference type="PANTHER" id="PTHR24543">
    <property type="entry name" value="MULTICOPPER OXIDASE-RELATED"/>
    <property type="match status" value="1"/>
</dbReference>
<dbReference type="SMART" id="SM00231">
    <property type="entry name" value="FA58C"/>
    <property type="match status" value="1"/>
</dbReference>
<gene>
    <name evidence="12" type="ORF">PMEA_00002238</name>
</gene>
<evidence type="ECO:0000256" key="5">
    <source>
        <dbReference type="ARBA" id="ARBA00022741"/>
    </source>
</evidence>
<protein>
    <recommendedName>
        <fullName evidence="11">F5/8 type C domain-containing protein</fullName>
    </recommendedName>
</protein>
<keyword evidence="9" id="KW-1015">Disulfide bond</keyword>
<dbReference type="InterPro" id="IPR000421">
    <property type="entry name" value="FA58C"/>
</dbReference>
<dbReference type="Proteomes" id="UP001159428">
    <property type="component" value="Unassembled WGS sequence"/>
</dbReference>
<dbReference type="GO" id="GO:0005886">
    <property type="term" value="C:plasma membrane"/>
    <property type="evidence" value="ECO:0007669"/>
    <property type="project" value="UniProtKB-SubCell"/>
</dbReference>
<evidence type="ECO:0000259" key="11">
    <source>
        <dbReference type="PROSITE" id="PS50022"/>
    </source>
</evidence>
<dbReference type="PROSITE" id="PS01286">
    <property type="entry name" value="FA58C_2"/>
    <property type="match status" value="1"/>
</dbReference>
<keyword evidence="13" id="KW-1185">Reference proteome</keyword>
<comment type="subcellular location">
    <subcellularLocation>
        <location evidence="1">Cell membrane</location>
        <topology evidence="1">Single-pass type I membrane protein</topology>
    </subcellularLocation>
</comment>
<feature type="domain" description="F5/8 type C" evidence="11">
    <location>
        <begin position="32"/>
        <end position="187"/>
    </location>
</feature>
<evidence type="ECO:0000256" key="4">
    <source>
        <dbReference type="ARBA" id="ARBA00022729"/>
    </source>
</evidence>
<evidence type="ECO:0000313" key="13">
    <source>
        <dbReference type="Proteomes" id="UP001159428"/>
    </source>
</evidence>
<keyword evidence="3" id="KW-0812">Transmembrane</keyword>
<evidence type="ECO:0000256" key="1">
    <source>
        <dbReference type="ARBA" id="ARBA00004251"/>
    </source>
</evidence>
<dbReference type="Gene3D" id="2.60.120.260">
    <property type="entry name" value="Galactose-binding domain-like"/>
    <property type="match status" value="1"/>
</dbReference>
<evidence type="ECO:0000256" key="3">
    <source>
        <dbReference type="ARBA" id="ARBA00022692"/>
    </source>
</evidence>
<feature type="non-terminal residue" evidence="12">
    <location>
        <position position="1"/>
    </location>
</feature>
<evidence type="ECO:0000313" key="12">
    <source>
        <dbReference type="EMBL" id="CAH3164322.1"/>
    </source>
</evidence>
<dbReference type="Gene3D" id="2.60.120.1190">
    <property type="match status" value="1"/>
</dbReference>
<dbReference type="Pfam" id="PF00754">
    <property type="entry name" value="F5_F8_type_C"/>
    <property type="match status" value="1"/>
</dbReference>
<keyword evidence="7" id="KW-1133">Transmembrane helix</keyword>
<dbReference type="Pfam" id="PF21114">
    <property type="entry name" value="DDR1-2_DS-like"/>
    <property type="match status" value="1"/>
</dbReference>
<proteinExistence type="predicted"/>
<dbReference type="GO" id="GO:0005524">
    <property type="term" value="F:ATP binding"/>
    <property type="evidence" value="ECO:0007669"/>
    <property type="project" value="UniProtKB-KW"/>
</dbReference>
<evidence type="ECO:0000256" key="9">
    <source>
        <dbReference type="ARBA" id="ARBA00023157"/>
    </source>
</evidence>